<gene>
    <name evidence="2" type="ORF">Pfra01_000902300</name>
</gene>
<dbReference type="EMBL" id="BSXT01000832">
    <property type="protein sequence ID" value="GMF34772.1"/>
    <property type="molecule type" value="Genomic_DNA"/>
</dbReference>
<name>A0A9W6XAQ6_9STRA</name>
<keyword evidence="1" id="KW-0812">Transmembrane</keyword>
<feature type="transmembrane region" description="Helical" evidence="1">
    <location>
        <begin position="148"/>
        <end position="171"/>
    </location>
</feature>
<organism evidence="2 3">
    <name type="scientific">Phytophthora fragariaefolia</name>
    <dbReference type="NCBI Taxonomy" id="1490495"/>
    <lineage>
        <taxon>Eukaryota</taxon>
        <taxon>Sar</taxon>
        <taxon>Stramenopiles</taxon>
        <taxon>Oomycota</taxon>
        <taxon>Peronosporomycetes</taxon>
        <taxon>Peronosporales</taxon>
        <taxon>Peronosporaceae</taxon>
        <taxon>Phytophthora</taxon>
    </lineage>
</organism>
<proteinExistence type="predicted"/>
<feature type="transmembrane region" description="Helical" evidence="1">
    <location>
        <begin position="30"/>
        <end position="51"/>
    </location>
</feature>
<dbReference type="OrthoDB" id="93434at2759"/>
<feature type="transmembrane region" description="Helical" evidence="1">
    <location>
        <begin position="300"/>
        <end position="323"/>
    </location>
</feature>
<evidence type="ECO:0000256" key="1">
    <source>
        <dbReference type="SAM" id="Phobius"/>
    </source>
</evidence>
<keyword evidence="1" id="KW-0472">Membrane</keyword>
<keyword evidence="3" id="KW-1185">Reference proteome</keyword>
<protein>
    <submittedName>
        <fullName evidence="2">Unnamed protein product</fullName>
    </submittedName>
</protein>
<dbReference type="AlphaFoldDB" id="A0A9W6XAQ6"/>
<accession>A0A9W6XAQ6</accession>
<comment type="caution">
    <text evidence="2">The sequence shown here is derived from an EMBL/GenBank/DDBJ whole genome shotgun (WGS) entry which is preliminary data.</text>
</comment>
<sequence>MGSTYFLLTATKNELYGPLWSDSGNKYFKAFGAVYFAVGILHIFQVLRIFFISIRHKRLVLHCEGLNACCTDECKSSKWAWCFDLAFAVREMVAIACLSFQAYQASRWVPRVEFNNLNAAILIIACWLTPLTQFFLRKSIALSRALSLLTSFLLCTFLATVMQSLLLMYYAKTFTMDTTLFAIRMIYEPAFLAVLAPENRMMFATTVGDFISRLLPHVCSFVSLVMLEGVISRRGEKINPSSGGTSKVDPNQIVTVETLDAPDSASNTAHLEAGTSTKALVESRAAEQTQAGKLTTNPGCAWPFVVVKICVMIWGVLVLAFHLKAQSQHKSQLAGCFSATRPWFNSKVSCLAFVYNCEEQRAVSPTNAAFAAFDLDPDALGSLNFVNCPALIVPSVIQTFPQLHIVQIYNSALVAWGSDAALVQEHHPRLKSIILIKVQLAAFPEGLMGVLPYTLSNLQFFGTTLPYLPSDLGTKWGGPSRTPIKRVGFEYGILAPNTVPVETFQLPVLSLSLAGNFLLAAIPTLAAVPANTYLPQLTLDGAPLAALPTTMDPTVKIGDLSMEGTKVSVLPDWTQTQVLAKMHLYGSAFCLASTADQIANANGICSVSRWGTTTPQNPFELMADVYS</sequence>
<evidence type="ECO:0000313" key="3">
    <source>
        <dbReference type="Proteomes" id="UP001165121"/>
    </source>
</evidence>
<dbReference type="Proteomes" id="UP001165121">
    <property type="component" value="Unassembled WGS sequence"/>
</dbReference>
<reference evidence="2" key="1">
    <citation type="submission" date="2023-04" db="EMBL/GenBank/DDBJ databases">
        <title>Phytophthora fragariaefolia NBRC 109709.</title>
        <authorList>
            <person name="Ichikawa N."/>
            <person name="Sato H."/>
            <person name="Tonouchi N."/>
        </authorList>
    </citation>
    <scope>NUCLEOTIDE SEQUENCE</scope>
    <source>
        <strain evidence="2">NBRC 109709</strain>
    </source>
</reference>
<feature type="transmembrane region" description="Helical" evidence="1">
    <location>
        <begin position="117"/>
        <end position="136"/>
    </location>
</feature>
<evidence type="ECO:0000313" key="2">
    <source>
        <dbReference type="EMBL" id="GMF34772.1"/>
    </source>
</evidence>
<keyword evidence="1" id="KW-1133">Transmembrane helix</keyword>